<evidence type="ECO:0000259" key="1">
    <source>
        <dbReference type="PROSITE" id="PS51707"/>
    </source>
</evidence>
<accession>A0A0B6WWK5</accession>
<dbReference type="EC" id="4.6.1.1" evidence="2"/>
<organism evidence="2 3">
    <name type="scientific">Pyrinomonas methylaliphatogenes</name>
    <dbReference type="NCBI Taxonomy" id="454194"/>
    <lineage>
        <taxon>Bacteria</taxon>
        <taxon>Pseudomonadati</taxon>
        <taxon>Acidobacteriota</taxon>
        <taxon>Blastocatellia</taxon>
        <taxon>Blastocatellales</taxon>
        <taxon>Pyrinomonadaceae</taxon>
        <taxon>Pyrinomonas</taxon>
    </lineage>
</organism>
<dbReference type="GO" id="GO:0004016">
    <property type="term" value="F:adenylate cyclase activity"/>
    <property type="evidence" value="ECO:0007669"/>
    <property type="project" value="UniProtKB-EC"/>
</dbReference>
<reference evidence="2 3" key="1">
    <citation type="submission" date="2013-12" db="EMBL/GenBank/DDBJ databases">
        <authorList>
            <person name="Stott M."/>
        </authorList>
    </citation>
    <scope>NUCLEOTIDE SEQUENCE [LARGE SCALE GENOMIC DNA]</scope>
    <source>
        <strain evidence="2 3">K22</strain>
    </source>
</reference>
<dbReference type="SMART" id="SM01118">
    <property type="entry name" value="CYTH"/>
    <property type="match status" value="1"/>
</dbReference>
<evidence type="ECO:0000313" key="2">
    <source>
        <dbReference type="EMBL" id="CDM65107.1"/>
    </source>
</evidence>
<dbReference type="InterPro" id="IPR023577">
    <property type="entry name" value="CYTH_domain"/>
</dbReference>
<reference evidence="2 3" key="2">
    <citation type="submission" date="2015-01" db="EMBL/GenBank/DDBJ databases">
        <title>Complete genome sequence of Pyrinomonas methylaliphatogenes type strain K22T.</title>
        <authorList>
            <person name="Lee K.C.Y."/>
            <person name="Power J.F."/>
            <person name="Dunfield P.F."/>
            <person name="Morgan X.C."/>
            <person name="Huttenhower C."/>
            <person name="Stott M.B."/>
        </authorList>
    </citation>
    <scope>NUCLEOTIDE SEQUENCE [LARGE SCALE GENOMIC DNA]</scope>
    <source>
        <strain evidence="2 3">K22</strain>
    </source>
</reference>
<dbReference type="PANTHER" id="PTHR21028">
    <property type="entry name" value="SI:CH211-156B7.4"/>
    <property type="match status" value="1"/>
</dbReference>
<protein>
    <submittedName>
        <fullName evidence="2">Adenylyl cyclase CyaB, putative</fullName>
        <ecNumber evidence="2">4.6.1.1</ecNumber>
    </submittedName>
</protein>
<dbReference type="CDD" id="cd07890">
    <property type="entry name" value="CYTH-like_AC_IV-like"/>
    <property type="match status" value="1"/>
</dbReference>
<dbReference type="Pfam" id="PF01928">
    <property type="entry name" value="CYTH"/>
    <property type="match status" value="1"/>
</dbReference>
<dbReference type="Proteomes" id="UP000031518">
    <property type="component" value="Unassembled WGS sequence"/>
</dbReference>
<dbReference type="AlphaFoldDB" id="A0A0B6WWK5"/>
<dbReference type="RefSeq" id="WP_060635370.1">
    <property type="nucleotide sequence ID" value="NZ_CBXV010000004.1"/>
</dbReference>
<dbReference type="InterPro" id="IPR033469">
    <property type="entry name" value="CYTH-like_dom_sf"/>
</dbReference>
<evidence type="ECO:0000313" key="3">
    <source>
        <dbReference type="Proteomes" id="UP000031518"/>
    </source>
</evidence>
<dbReference type="OrthoDB" id="116396at2"/>
<dbReference type="InterPro" id="IPR008173">
    <property type="entry name" value="Adenylyl_cyclase_CyaB"/>
</dbReference>
<dbReference type="NCBIfam" id="TIGR00318">
    <property type="entry name" value="cyaB"/>
    <property type="match status" value="1"/>
</dbReference>
<feature type="domain" description="CYTH" evidence="1">
    <location>
        <begin position="2"/>
        <end position="186"/>
    </location>
</feature>
<gene>
    <name evidence="2" type="ORF">PYK22_01105</name>
</gene>
<name>A0A0B6WWK5_9BACT</name>
<dbReference type="SUPFAM" id="SSF55154">
    <property type="entry name" value="CYTH-like phosphatases"/>
    <property type="match status" value="1"/>
</dbReference>
<dbReference type="STRING" id="454194.PYK22_01105"/>
<keyword evidence="3" id="KW-1185">Reference proteome</keyword>
<dbReference type="PROSITE" id="PS51707">
    <property type="entry name" value="CYTH"/>
    <property type="match status" value="1"/>
</dbReference>
<keyword evidence="2" id="KW-0456">Lyase</keyword>
<dbReference type="PANTHER" id="PTHR21028:SF2">
    <property type="entry name" value="CYTH DOMAIN-CONTAINING PROTEIN"/>
    <property type="match status" value="1"/>
</dbReference>
<sequence length="186" mass="21204">MGIEIEKKYRLTREEAVALERELERSGARFIGEEFEENTIYAGGALDPQRQVLRVRRTASGTTLAYKERALTNGAIKHQREEETRIESDEAIAAILCALGFHPALVYEKKRRKWRFAEAEVVIDELPFGIYAEIEGDAEGIDRIERELGLESAEIEHDTYPQLAARHGVKRDNSIEARFVNQSKSN</sequence>
<dbReference type="Gene3D" id="2.40.320.10">
    <property type="entry name" value="Hypothetical Protein Pfu-838710-001"/>
    <property type="match status" value="1"/>
</dbReference>
<proteinExistence type="predicted"/>
<dbReference type="EMBL" id="CBXV010000004">
    <property type="protein sequence ID" value="CDM65107.1"/>
    <property type="molecule type" value="Genomic_DNA"/>
</dbReference>